<feature type="modified residue" description="4-aspartylphosphate" evidence="3">
    <location>
        <position position="53"/>
    </location>
</feature>
<dbReference type="InterPro" id="IPR001789">
    <property type="entry name" value="Sig_transdc_resp-reg_receiver"/>
</dbReference>
<dbReference type="Proteomes" id="UP000256572">
    <property type="component" value="Chromosome"/>
</dbReference>
<dbReference type="PANTHER" id="PTHR44591:SF3">
    <property type="entry name" value="RESPONSE REGULATORY DOMAIN-CONTAINING PROTEIN"/>
    <property type="match status" value="1"/>
</dbReference>
<reference evidence="6 7" key="2">
    <citation type="submission" date="2018-08" db="EMBL/GenBank/DDBJ databases">
        <title>Acetobacter oryzifermentans sp. nov., isolated from Korea traditional vinegar and reclassification of Acetobacter pasteurianus subsp. ascendens (Henneberg 1898) as Acetobacter ascendens comb. nov.</title>
        <authorList>
            <person name="Cho G.Y."/>
            <person name="Lee S.H."/>
        </authorList>
    </citation>
    <scope>NUCLEOTIDE SEQUENCE [LARGE SCALE GENOMIC DNA]</scope>
    <source>
        <strain evidence="6 7">SH</strain>
    </source>
</reference>
<evidence type="ECO:0000313" key="7">
    <source>
        <dbReference type="Proteomes" id="UP000256572"/>
    </source>
</evidence>
<feature type="domain" description="Response regulatory" evidence="5">
    <location>
        <begin position="4"/>
        <end position="120"/>
    </location>
</feature>
<dbReference type="PROSITE" id="PS50110">
    <property type="entry name" value="RESPONSE_REGULATORY"/>
    <property type="match status" value="1"/>
</dbReference>
<dbReference type="Gene3D" id="3.40.50.2300">
    <property type="match status" value="1"/>
</dbReference>
<evidence type="ECO:0000259" key="5">
    <source>
        <dbReference type="PROSITE" id="PS50110"/>
    </source>
</evidence>
<dbReference type="EMBL" id="CP023189">
    <property type="protein sequence ID" value="AXN01244.1"/>
    <property type="molecule type" value="Genomic_DNA"/>
</dbReference>
<dbReference type="PRINTS" id="PR00038">
    <property type="entry name" value="HTHLUXR"/>
</dbReference>
<dbReference type="CDD" id="cd06170">
    <property type="entry name" value="LuxR_C_like"/>
    <property type="match status" value="1"/>
</dbReference>
<keyword evidence="2 6" id="KW-0238">DNA-binding</keyword>
<protein>
    <submittedName>
        <fullName evidence="6">DNA-binding response regulator</fullName>
    </submittedName>
</protein>
<dbReference type="SMART" id="SM00421">
    <property type="entry name" value="HTH_LUXR"/>
    <property type="match status" value="1"/>
</dbReference>
<evidence type="ECO:0000256" key="3">
    <source>
        <dbReference type="PROSITE-ProRule" id="PRU00169"/>
    </source>
</evidence>
<evidence type="ECO:0000256" key="2">
    <source>
        <dbReference type="ARBA" id="ARBA00023125"/>
    </source>
</evidence>
<accession>A0AAN1PJ35</accession>
<dbReference type="RefSeq" id="WP_089178381.1">
    <property type="nucleotide sequence ID" value="NZ_CP023189.1"/>
</dbReference>
<dbReference type="InterPro" id="IPR011006">
    <property type="entry name" value="CheY-like_superfamily"/>
</dbReference>
<gene>
    <name evidence="6" type="ORF">CJF59_12325</name>
</gene>
<dbReference type="InterPro" id="IPR050595">
    <property type="entry name" value="Bact_response_regulator"/>
</dbReference>
<dbReference type="SUPFAM" id="SSF46894">
    <property type="entry name" value="C-terminal effector domain of the bipartite response regulators"/>
    <property type="match status" value="1"/>
</dbReference>
<dbReference type="SMART" id="SM00448">
    <property type="entry name" value="REC"/>
    <property type="match status" value="1"/>
</dbReference>
<evidence type="ECO:0000313" key="6">
    <source>
        <dbReference type="EMBL" id="AXN01244.1"/>
    </source>
</evidence>
<dbReference type="InterPro" id="IPR036388">
    <property type="entry name" value="WH-like_DNA-bd_sf"/>
</dbReference>
<dbReference type="InterPro" id="IPR000792">
    <property type="entry name" value="Tscrpt_reg_LuxR_C"/>
</dbReference>
<dbReference type="PROSITE" id="PS50043">
    <property type="entry name" value="HTH_LUXR_2"/>
    <property type="match status" value="1"/>
</dbReference>
<dbReference type="Pfam" id="PF00196">
    <property type="entry name" value="GerE"/>
    <property type="match status" value="1"/>
</dbReference>
<proteinExistence type="predicted"/>
<dbReference type="GO" id="GO:0003677">
    <property type="term" value="F:DNA binding"/>
    <property type="evidence" value="ECO:0007669"/>
    <property type="project" value="UniProtKB-KW"/>
</dbReference>
<name>A0AAN1PJ35_9PROT</name>
<dbReference type="AlphaFoldDB" id="A0AAN1PJ35"/>
<dbReference type="GO" id="GO:0000160">
    <property type="term" value="P:phosphorelay signal transduction system"/>
    <property type="evidence" value="ECO:0007669"/>
    <property type="project" value="InterPro"/>
</dbReference>
<dbReference type="Gene3D" id="1.10.10.10">
    <property type="entry name" value="Winged helix-like DNA-binding domain superfamily/Winged helix DNA-binding domain"/>
    <property type="match status" value="1"/>
</dbReference>
<dbReference type="GO" id="GO:0006355">
    <property type="term" value="P:regulation of DNA-templated transcription"/>
    <property type="evidence" value="ECO:0007669"/>
    <property type="project" value="InterPro"/>
</dbReference>
<dbReference type="SUPFAM" id="SSF52172">
    <property type="entry name" value="CheY-like"/>
    <property type="match status" value="1"/>
</dbReference>
<dbReference type="Pfam" id="PF00072">
    <property type="entry name" value="Response_reg"/>
    <property type="match status" value="1"/>
</dbReference>
<dbReference type="PANTHER" id="PTHR44591">
    <property type="entry name" value="STRESS RESPONSE REGULATOR PROTEIN 1"/>
    <property type="match status" value="1"/>
</dbReference>
<feature type="domain" description="HTH luxR-type" evidence="4">
    <location>
        <begin position="232"/>
        <end position="297"/>
    </location>
</feature>
<organism evidence="6 7">
    <name type="scientific">Acetobacter pomorum</name>
    <dbReference type="NCBI Taxonomy" id="65959"/>
    <lineage>
        <taxon>Bacteria</taxon>
        <taxon>Pseudomonadati</taxon>
        <taxon>Pseudomonadota</taxon>
        <taxon>Alphaproteobacteria</taxon>
        <taxon>Acetobacterales</taxon>
        <taxon>Acetobacteraceae</taxon>
        <taxon>Acetobacter</taxon>
    </lineage>
</organism>
<evidence type="ECO:0000259" key="4">
    <source>
        <dbReference type="PROSITE" id="PS50043"/>
    </source>
</evidence>
<evidence type="ECO:0000256" key="1">
    <source>
        <dbReference type="ARBA" id="ARBA00022553"/>
    </source>
</evidence>
<dbReference type="InterPro" id="IPR016032">
    <property type="entry name" value="Sig_transdc_resp-reg_C-effctor"/>
</dbReference>
<keyword evidence="1 3" id="KW-0597">Phosphoprotein</keyword>
<reference evidence="6 7" key="1">
    <citation type="submission" date="2017-09" db="EMBL/GenBank/DDBJ databases">
        <authorList>
            <person name="Kim K.H."/>
            <person name="Chun B.H."/>
            <person name="Han G.S."/>
            <person name="Hyun S.G."/>
            <person name="Jeon C.O."/>
        </authorList>
    </citation>
    <scope>NUCLEOTIDE SEQUENCE [LARGE SCALE GENOMIC DNA]</scope>
    <source>
        <strain evidence="6 7">SH</strain>
    </source>
</reference>
<sequence>MNDIVLVVDDSPENLSLIMNILENSGFTTLVSQSAKNALSILLDVDVDLVLLDALMPETNGFEMCTQMKQMPALCDIPVIFMTGLSEQKHIVQAFDVGSVDYIIKPIQPPELLARVQTHLKNARTTRSIYRAIDFSGRHFLAVNKQGKILWFTPQVPLILDDTLIAESSYLPEDILHWYQHCQIEPTIAEVCYKHPNKSKNINVNLIFMGQPEPEEFLIRLTVSKEGNEIASLQKRLNLTAREAEVLFWISKGKTNRDIAEILSISHRTVNKHLEQAYVKIGVENRASATARVLQALLV</sequence>